<dbReference type="Gene3D" id="2.60.120.1440">
    <property type="match status" value="1"/>
</dbReference>
<proteinExistence type="predicted"/>
<dbReference type="InterPro" id="IPR006860">
    <property type="entry name" value="FecR"/>
</dbReference>
<feature type="domain" description="Protein FecR C-terminal" evidence="3">
    <location>
        <begin position="295"/>
        <end position="361"/>
    </location>
</feature>
<evidence type="ECO:0000313" key="5">
    <source>
        <dbReference type="Proteomes" id="UP000198598"/>
    </source>
</evidence>
<accession>A0A1I1KZ72</accession>
<dbReference type="STRING" id="662367.SAMN05216167_10289"/>
<evidence type="ECO:0000259" key="2">
    <source>
        <dbReference type="Pfam" id="PF04773"/>
    </source>
</evidence>
<name>A0A1I1KZ72_9BACT</name>
<keyword evidence="1" id="KW-0812">Transmembrane</keyword>
<dbReference type="PANTHER" id="PTHR30273:SF2">
    <property type="entry name" value="PROTEIN FECR"/>
    <property type="match status" value="1"/>
</dbReference>
<dbReference type="GO" id="GO:0016989">
    <property type="term" value="F:sigma factor antagonist activity"/>
    <property type="evidence" value="ECO:0007669"/>
    <property type="project" value="TreeGrafter"/>
</dbReference>
<sequence length="370" mass="41616">MPDYTCYTFDEFVLDSHFRRWALADAPADQMFWNDWLRANPDKLDLVLAARQFVVQMQQAQDELSDDELDNELDRLKIARQQVSDEDKSGGRQEFMNWLFMAAAVVVVGIGTLVYVNQRPGDTPLAAYQKQAEQDAGPLREVTNETSSSQLVTLPDGSQVTLHKGSRISFPRAFTAKQREVFLVGEAFFSVVRRPKQPFLVYTNQLTTRVLGTSFTVRAYADDKEAKVIVRTGKVSVFTTPADKKPGEFDDKNPAFILTPNQQVTLDREEKQLKRSLVAAPEPVAVTSAQPQATVFDHTPVVSVFKKLETTYGIVINYDADLLANCELTAEFGTESMYEKLDLICRATDSRYEVIDAQIVIYSKGCRPAN</sequence>
<feature type="domain" description="FecR protein" evidence="2">
    <location>
        <begin position="145"/>
        <end position="235"/>
    </location>
</feature>
<dbReference type="InterPro" id="IPR032508">
    <property type="entry name" value="FecR_C"/>
</dbReference>
<evidence type="ECO:0000259" key="3">
    <source>
        <dbReference type="Pfam" id="PF16344"/>
    </source>
</evidence>
<dbReference type="PIRSF" id="PIRSF018266">
    <property type="entry name" value="FecR"/>
    <property type="match status" value="1"/>
</dbReference>
<protein>
    <submittedName>
        <fullName evidence="4">FecR family protein</fullName>
    </submittedName>
</protein>
<dbReference type="Pfam" id="PF16344">
    <property type="entry name" value="FecR_C"/>
    <property type="match status" value="1"/>
</dbReference>
<gene>
    <name evidence="4" type="ORF">SAMN05216167_10289</name>
</gene>
<evidence type="ECO:0000256" key="1">
    <source>
        <dbReference type="SAM" id="Phobius"/>
    </source>
</evidence>
<dbReference type="Proteomes" id="UP000198598">
    <property type="component" value="Unassembled WGS sequence"/>
</dbReference>
<keyword evidence="1" id="KW-1133">Transmembrane helix</keyword>
<dbReference type="Gene3D" id="3.55.50.30">
    <property type="match status" value="1"/>
</dbReference>
<organism evidence="4 5">
    <name type="scientific">Spirosoma endophyticum</name>
    <dbReference type="NCBI Taxonomy" id="662367"/>
    <lineage>
        <taxon>Bacteria</taxon>
        <taxon>Pseudomonadati</taxon>
        <taxon>Bacteroidota</taxon>
        <taxon>Cytophagia</taxon>
        <taxon>Cytophagales</taxon>
        <taxon>Cytophagaceae</taxon>
        <taxon>Spirosoma</taxon>
    </lineage>
</organism>
<keyword evidence="5" id="KW-1185">Reference proteome</keyword>
<dbReference type="InterPro" id="IPR012373">
    <property type="entry name" value="Ferrdict_sens_TM"/>
</dbReference>
<dbReference type="EMBL" id="FOLQ01000002">
    <property type="protein sequence ID" value="SFC66089.1"/>
    <property type="molecule type" value="Genomic_DNA"/>
</dbReference>
<dbReference type="PANTHER" id="PTHR30273">
    <property type="entry name" value="PERIPLASMIC SIGNAL SENSOR AND SIGMA FACTOR ACTIVATOR FECR-RELATED"/>
    <property type="match status" value="1"/>
</dbReference>
<dbReference type="RefSeq" id="WP_093823833.1">
    <property type="nucleotide sequence ID" value="NZ_FOLQ01000002.1"/>
</dbReference>
<dbReference type="OrthoDB" id="1099916at2"/>
<reference evidence="4 5" key="1">
    <citation type="submission" date="2016-10" db="EMBL/GenBank/DDBJ databases">
        <authorList>
            <person name="de Groot N.N."/>
        </authorList>
    </citation>
    <scope>NUCLEOTIDE SEQUENCE [LARGE SCALE GENOMIC DNA]</scope>
    <source>
        <strain evidence="4 5">DSM 26130</strain>
    </source>
</reference>
<keyword evidence="1" id="KW-0472">Membrane</keyword>
<evidence type="ECO:0000313" key="4">
    <source>
        <dbReference type="EMBL" id="SFC66089.1"/>
    </source>
</evidence>
<dbReference type="Pfam" id="PF04773">
    <property type="entry name" value="FecR"/>
    <property type="match status" value="1"/>
</dbReference>
<dbReference type="AlphaFoldDB" id="A0A1I1KZ72"/>
<feature type="transmembrane region" description="Helical" evidence="1">
    <location>
        <begin position="98"/>
        <end position="116"/>
    </location>
</feature>